<dbReference type="EMBL" id="DVON01000182">
    <property type="protein sequence ID" value="HIV13189.1"/>
    <property type="molecule type" value="Genomic_DNA"/>
</dbReference>
<dbReference type="SUPFAM" id="SSF56300">
    <property type="entry name" value="Metallo-dependent phosphatases"/>
    <property type="match status" value="1"/>
</dbReference>
<feature type="domain" description="Calcineurin-like phosphoesterase" evidence="1">
    <location>
        <begin position="23"/>
        <end position="200"/>
    </location>
</feature>
<dbReference type="Pfam" id="PF00149">
    <property type="entry name" value="Metallophos"/>
    <property type="match status" value="1"/>
</dbReference>
<evidence type="ECO:0000259" key="1">
    <source>
        <dbReference type="Pfam" id="PF00149"/>
    </source>
</evidence>
<dbReference type="Gene3D" id="3.60.21.10">
    <property type="match status" value="1"/>
</dbReference>
<dbReference type="Proteomes" id="UP000886723">
    <property type="component" value="Unassembled WGS sequence"/>
</dbReference>
<dbReference type="PANTHER" id="PTHR31302">
    <property type="entry name" value="TRANSMEMBRANE PROTEIN WITH METALLOPHOSPHOESTERASE DOMAIN-RELATED"/>
    <property type="match status" value="1"/>
</dbReference>
<dbReference type="AlphaFoldDB" id="A0A9D1NUI0"/>
<proteinExistence type="predicted"/>
<evidence type="ECO:0000313" key="3">
    <source>
        <dbReference type="Proteomes" id="UP000886723"/>
    </source>
</evidence>
<dbReference type="InterPro" id="IPR051158">
    <property type="entry name" value="Metallophosphoesterase_sf"/>
</dbReference>
<comment type="caution">
    <text evidence="2">The sequence shown here is derived from an EMBL/GenBank/DDBJ whole genome shotgun (WGS) entry which is preliminary data.</text>
</comment>
<dbReference type="PANTHER" id="PTHR31302:SF0">
    <property type="entry name" value="TRANSMEMBRANE PROTEIN WITH METALLOPHOSPHOESTERASE DOMAIN"/>
    <property type="match status" value="1"/>
</dbReference>
<sequence>MEYKYCVRKYRLETAVGRKRVVRLAFLTDIHLTDQGPGQEFWKLLDKCRPEGVLLGGDLMVAKEGVQVRGAEKFVGKLTEKYPVWYANGNHERRLLEETETLGKTGKRYFRAISGTKAVRLANQKAEVEIGGCPITIYGLDLPEEYYRKGFRRKGMEGLLRETFGEPEKGRFTILLAHTPRYWREYLDWGASLTLSGHYHGGICLLGKRRGLITPDYRLLASECCGIRNRGDSSMIVSAGAGEHTVPVRIHNPREITLLEIAFGEA</sequence>
<reference evidence="2" key="1">
    <citation type="submission" date="2020-10" db="EMBL/GenBank/DDBJ databases">
        <authorList>
            <person name="Gilroy R."/>
        </authorList>
    </citation>
    <scope>NUCLEOTIDE SEQUENCE</scope>
    <source>
        <strain evidence="2">ChiBcec2-4451</strain>
    </source>
</reference>
<reference evidence="2" key="2">
    <citation type="journal article" date="2021" name="PeerJ">
        <title>Extensive microbial diversity within the chicken gut microbiome revealed by metagenomics and culture.</title>
        <authorList>
            <person name="Gilroy R."/>
            <person name="Ravi A."/>
            <person name="Getino M."/>
            <person name="Pursley I."/>
            <person name="Horton D.L."/>
            <person name="Alikhan N.F."/>
            <person name="Baker D."/>
            <person name="Gharbi K."/>
            <person name="Hall N."/>
            <person name="Watson M."/>
            <person name="Adriaenssens E.M."/>
            <person name="Foster-Nyarko E."/>
            <person name="Jarju S."/>
            <person name="Secka A."/>
            <person name="Antonio M."/>
            <person name="Oren A."/>
            <person name="Chaudhuri R.R."/>
            <person name="La Ragione R."/>
            <person name="Hildebrand F."/>
            <person name="Pallen M.J."/>
        </authorList>
    </citation>
    <scope>NUCLEOTIDE SEQUENCE</scope>
    <source>
        <strain evidence="2">ChiBcec2-4451</strain>
    </source>
</reference>
<evidence type="ECO:0000313" key="2">
    <source>
        <dbReference type="EMBL" id="HIV13189.1"/>
    </source>
</evidence>
<dbReference type="InterPro" id="IPR004843">
    <property type="entry name" value="Calcineurin-like_PHP"/>
</dbReference>
<dbReference type="GO" id="GO:0016787">
    <property type="term" value="F:hydrolase activity"/>
    <property type="evidence" value="ECO:0007669"/>
    <property type="project" value="InterPro"/>
</dbReference>
<organism evidence="2 3">
    <name type="scientific">Candidatus Pullilachnospira stercoravium</name>
    <dbReference type="NCBI Taxonomy" id="2840913"/>
    <lineage>
        <taxon>Bacteria</taxon>
        <taxon>Bacillati</taxon>
        <taxon>Bacillota</taxon>
        <taxon>Clostridia</taxon>
        <taxon>Lachnospirales</taxon>
        <taxon>Lachnospiraceae</taxon>
        <taxon>Lachnospiraceae incertae sedis</taxon>
        <taxon>Candidatus Pullilachnospira</taxon>
    </lineage>
</organism>
<gene>
    <name evidence="2" type="ORF">IAA63_08650</name>
</gene>
<protein>
    <submittedName>
        <fullName evidence="2">Metallophosphoesterase</fullName>
    </submittedName>
</protein>
<name>A0A9D1NUI0_9FIRM</name>
<accession>A0A9D1NUI0</accession>
<dbReference type="InterPro" id="IPR029052">
    <property type="entry name" value="Metallo-depent_PP-like"/>
</dbReference>